<accession>A0ABN9UJF4</accession>
<feature type="compositionally biased region" description="Basic residues" evidence="1">
    <location>
        <begin position="11"/>
        <end position="24"/>
    </location>
</feature>
<reference evidence="2" key="1">
    <citation type="submission" date="2023-10" db="EMBL/GenBank/DDBJ databases">
        <authorList>
            <person name="Chen Y."/>
            <person name="Shah S."/>
            <person name="Dougan E. K."/>
            <person name="Thang M."/>
            <person name="Chan C."/>
        </authorList>
    </citation>
    <scope>NUCLEOTIDE SEQUENCE [LARGE SCALE GENOMIC DNA]</scope>
</reference>
<evidence type="ECO:0000313" key="3">
    <source>
        <dbReference type="Proteomes" id="UP001189429"/>
    </source>
</evidence>
<name>A0ABN9UJF4_9DINO</name>
<sequence>MRQPSSAHGQRSPRPRRRPRRGRQRREAVPTQEDDGDEVANAPSVVSTPSTPVRLNFKVADAPRRRPRCRRRRPGPRPRGQDRAFAQRGVPDPHCRGPRLEQQNTTAASQGGQRIPIGGERSTNRS</sequence>
<organism evidence="2 3">
    <name type="scientific">Prorocentrum cordatum</name>
    <dbReference type="NCBI Taxonomy" id="2364126"/>
    <lineage>
        <taxon>Eukaryota</taxon>
        <taxon>Sar</taxon>
        <taxon>Alveolata</taxon>
        <taxon>Dinophyceae</taxon>
        <taxon>Prorocentrales</taxon>
        <taxon>Prorocentraceae</taxon>
        <taxon>Prorocentrum</taxon>
    </lineage>
</organism>
<dbReference type="EMBL" id="CAUYUJ010015937">
    <property type="protein sequence ID" value="CAK0859840.1"/>
    <property type="molecule type" value="Genomic_DNA"/>
</dbReference>
<proteinExistence type="predicted"/>
<protein>
    <submittedName>
        <fullName evidence="2">Uncharacterized protein</fullName>
    </submittedName>
</protein>
<evidence type="ECO:0000256" key="1">
    <source>
        <dbReference type="SAM" id="MobiDB-lite"/>
    </source>
</evidence>
<comment type="caution">
    <text evidence="2">The sequence shown here is derived from an EMBL/GenBank/DDBJ whole genome shotgun (WGS) entry which is preliminary data.</text>
</comment>
<keyword evidence="3" id="KW-1185">Reference proteome</keyword>
<evidence type="ECO:0000313" key="2">
    <source>
        <dbReference type="EMBL" id="CAK0859840.1"/>
    </source>
</evidence>
<feature type="compositionally biased region" description="Polar residues" evidence="1">
    <location>
        <begin position="101"/>
        <end position="112"/>
    </location>
</feature>
<feature type="region of interest" description="Disordered" evidence="1">
    <location>
        <begin position="1"/>
        <end position="126"/>
    </location>
</feature>
<feature type="compositionally biased region" description="Basic residues" evidence="1">
    <location>
        <begin position="65"/>
        <end position="76"/>
    </location>
</feature>
<dbReference type="Proteomes" id="UP001189429">
    <property type="component" value="Unassembled WGS sequence"/>
</dbReference>
<gene>
    <name evidence="2" type="ORF">PCOR1329_LOCUS49073</name>
</gene>
<feature type="compositionally biased region" description="Polar residues" evidence="1">
    <location>
        <begin position="44"/>
        <end position="53"/>
    </location>
</feature>